<comment type="caution">
    <text evidence="2">The sequence shown here is derived from an EMBL/GenBank/DDBJ whole genome shotgun (WGS) entry which is preliminary data.</text>
</comment>
<evidence type="ECO:0000313" key="2">
    <source>
        <dbReference type="EMBL" id="ELR70683.1"/>
    </source>
</evidence>
<evidence type="ECO:0000313" key="3">
    <source>
        <dbReference type="Proteomes" id="UP000011135"/>
    </source>
</evidence>
<proteinExistence type="predicted"/>
<dbReference type="RefSeq" id="WP_009580824.1">
    <property type="nucleotide sequence ID" value="NZ_AMZN01000050.1"/>
</dbReference>
<dbReference type="AlphaFoldDB" id="L8JR62"/>
<protein>
    <submittedName>
        <fullName evidence="2">Uncharacterized protein</fullName>
    </submittedName>
</protein>
<feature type="compositionally biased region" description="Basic and acidic residues" evidence="1">
    <location>
        <begin position="8"/>
        <end position="29"/>
    </location>
</feature>
<reference evidence="2 3" key="1">
    <citation type="submission" date="2012-12" db="EMBL/GenBank/DDBJ databases">
        <title>Genome assembly of Fulvivirga imtechensis AK7.</title>
        <authorList>
            <person name="Nupur N."/>
            <person name="Khatri I."/>
            <person name="Kumar R."/>
            <person name="Subramanian S."/>
            <person name="Pinnaka A."/>
        </authorList>
    </citation>
    <scope>NUCLEOTIDE SEQUENCE [LARGE SCALE GENOMIC DNA]</scope>
    <source>
        <strain evidence="2 3">AK7</strain>
    </source>
</reference>
<dbReference type="Proteomes" id="UP000011135">
    <property type="component" value="Unassembled WGS sequence"/>
</dbReference>
<organism evidence="2 3">
    <name type="scientific">Fulvivirga imtechensis AK7</name>
    <dbReference type="NCBI Taxonomy" id="1237149"/>
    <lineage>
        <taxon>Bacteria</taxon>
        <taxon>Pseudomonadati</taxon>
        <taxon>Bacteroidota</taxon>
        <taxon>Cytophagia</taxon>
        <taxon>Cytophagales</taxon>
        <taxon>Fulvivirgaceae</taxon>
        <taxon>Fulvivirga</taxon>
    </lineage>
</organism>
<name>L8JR62_9BACT</name>
<keyword evidence="3" id="KW-1185">Reference proteome</keyword>
<accession>L8JR62</accession>
<gene>
    <name evidence="2" type="ORF">C900_03456</name>
</gene>
<evidence type="ECO:0000256" key="1">
    <source>
        <dbReference type="SAM" id="MobiDB-lite"/>
    </source>
</evidence>
<sequence length="45" mass="5143">MRNKEKKAKKEKELIKKVKPDEEANEKDYGGLPERNLKKNLGCGG</sequence>
<feature type="region of interest" description="Disordered" evidence="1">
    <location>
        <begin position="1"/>
        <end position="45"/>
    </location>
</feature>
<dbReference type="EMBL" id="AMZN01000050">
    <property type="protein sequence ID" value="ELR70683.1"/>
    <property type="molecule type" value="Genomic_DNA"/>
</dbReference>